<dbReference type="GO" id="GO:0006672">
    <property type="term" value="P:ceramide metabolic process"/>
    <property type="evidence" value="ECO:0007669"/>
    <property type="project" value="InterPro"/>
</dbReference>
<dbReference type="Pfam" id="PF05875">
    <property type="entry name" value="Ceramidase"/>
    <property type="match status" value="1"/>
</dbReference>
<dbReference type="GO" id="GO:0016811">
    <property type="term" value="F:hydrolase activity, acting on carbon-nitrogen (but not peptide) bonds, in linear amides"/>
    <property type="evidence" value="ECO:0007669"/>
    <property type="project" value="InterPro"/>
</dbReference>
<feature type="transmembrane region" description="Helical" evidence="9">
    <location>
        <begin position="61"/>
        <end position="81"/>
    </location>
</feature>
<feature type="transmembrane region" description="Helical" evidence="9">
    <location>
        <begin position="32"/>
        <end position="54"/>
    </location>
</feature>
<accession>A0AAV3PJX9</accession>
<dbReference type="InterPro" id="IPR044219">
    <property type="entry name" value="ACER_plant"/>
</dbReference>
<keyword evidence="5 9" id="KW-1133">Transmembrane helix</keyword>
<sequence length="143" mass="16389">MADGISSFWRPVTSSTEYWEKNYVHSAYVAELYNTISNVPCILLALVGLINCLWQRFEKRFSVLFISNMILSIGNMLYHIMSVCNNVPKELHCCFDVPLVWHRLQGAFCDPLSPLCSSDVQTPKIVNSMGFIPYVTIEKNKFE</sequence>
<keyword evidence="8" id="KW-0862">Zinc</keyword>
<organism evidence="10 11">
    <name type="scientific">Lithospermum erythrorhizon</name>
    <name type="common">Purple gromwell</name>
    <name type="synonym">Lithospermum officinale var. erythrorhizon</name>
    <dbReference type="NCBI Taxonomy" id="34254"/>
    <lineage>
        <taxon>Eukaryota</taxon>
        <taxon>Viridiplantae</taxon>
        <taxon>Streptophyta</taxon>
        <taxon>Embryophyta</taxon>
        <taxon>Tracheophyta</taxon>
        <taxon>Spermatophyta</taxon>
        <taxon>Magnoliopsida</taxon>
        <taxon>eudicotyledons</taxon>
        <taxon>Gunneridae</taxon>
        <taxon>Pentapetalae</taxon>
        <taxon>asterids</taxon>
        <taxon>lamiids</taxon>
        <taxon>Boraginales</taxon>
        <taxon>Boraginaceae</taxon>
        <taxon>Boraginoideae</taxon>
        <taxon>Lithospermeae</taxon>
        <taxon>Lithospermum</taxon>
    </lineage>
</organism>
<keyword evidence="6 9" id="KW-0472">Membrane</keyword>
<comment type="subcellular location">
    <subcellularLocation>
        <location evidence="1">Membrane</location>
        <topology evidence="1">Multi-pass membrane protein</topology>
    </subcellularLocation>
</comment>
<protein>
    <submittedName>
        <fullName evidence="10">Hydrolase</fullName>
    </submittedName>
</protein>
<keyword evidence="11" id="KW-1185">Reference proteome</keyword>
<comment type="similarity">
    <text evidence="2">Belongs to the alkaline ceramidase family.</text>
</comment>
<dbReference type="EMBL" id="BAABME010001738">
    <property type="protein sequence ID" value="GAA0151202.1"/>
    <property type="molecule type" value="Genomic_DNA"/>
</dbReference>
<evidence type="ECO:0000256" key="4">
    <source>
        <dbReference type="ARBA" id="ARBA00022801"/>
    </source>
</evidence>
<gene>
    <name evidence="10" type="ORF">LIER_09974</name>
</gene>
<evidence type="ECO:0000256" key="2">
    <source>
        <dbReference type="ARBA" id="ARBA00009780"/>
    </source>
</evidence>
<keyword evidence="7" id="KW-0479">Metal-binding</keyword>
<dbReference type="PANTHER" id="PTHR46852:SF1">
    <property type="entry name" value="ALKALINE PHYTOCERAMIDASE FAMILY PROTEIN, EXPRESSED"/>
    <property type="match status" value="1"/>
</dbReference>
<keyword evidence="3 9" id="KW-0812">Transmembrane</keyword>
<evidence type="ECO:0000256" key="7">
    <source>
        <dbReference type="PIRSR" id="PIRSR608901-1"/>
    </source>
</evidence>
<dbReference type="AlphaFoldDB" id="A0AAV3PJX9"/>
<dbReference type="GO" id="GO:0006914">
    <property type="term" value="P:autophagy"/>
    <property type="evidence" value="ECO:0007669"/>
    <property type="project" value="InterPro"/>
</dbReference>
<evidence type="ECO:0000256" key="8">
    <source>
        <dbReference type="PIRSR" id="PIRSR608901-2"/>
    </source>
</evidence>
<feature type="binding site" evidence="8">
    <location>
        <position position="79"/>
    </location>
    <ligand>
        <name>Zn(2+)</name>
        <dbReference type="ChEBI" id="CHEBI:29105"/>
        <note>catalytic</note>
    </ligand>
</feature>
<keyword evidence="7" id="KW-0106">Calcium</keyword>
<dbReference type="GO" id="GO:0098542">
    <property type="term" value="P:defense response to other organism"/>
    <property type="evidence" value="ECO:0007669"/>
    <property type="project" value="InterPro"/>
</dbReference>
<keyword evidence="4 10" id="KW-0378">Hydrolase</keyword>
<evidence type="ECO:0000256" key="6">
    <source>
        <dbReference type="ARBA" id="ARBA00023136"/>
    </source>
</evidence>
<evidence type="ECO:0000313" key="11">
    <source>
        <dbReference type="Proteomes" id="UP001454036"/>
    </source>
</evidence>
<comment type="caution">
    <text evidence="10">The sequence shown here is derived from an EMBL/GenBank/DDBJ whole genome shotgun (WGS) entry which is preliminary data.</text>
</comment>
<dbReference type="GO" id="GO:0046872">
    <property type="term" value="F:metal ion binding"/>
    <property type="evidence" value="ECO:0007669"/>
    <property type="project" value="UniProtKB-KW"/>
</dbReference>
<proteinExistence type="inferred from homology"/>
<evidence type="ECO:0000256" key="3">
    <source>
        <dbReference type="ARBA" id="ARBA00022692"/>
    </source>
</evidence>
<reference evidence="10 11" key="1">
    <citation type="submission" date="2024-01" db="EMBL/GenBank/DDBJ databases">
        <title>The complete chloroplast genome sequence of Lithospermum erythrorhizon: insights into the phylogenetic relationship among Boraginaceae species and the maternal lineages of purple gromwells.</title>
        <authorList>
            <person name="Okada T."/>
            <person name="Watanabe K."/>
        </authorList>
    </citation>
    <scope>NUCLEOTIDE SEQUENCE [LARGE SCALE GENOMIC DNA]</scope>
</reference>
<evidence type="ECO:0000256" key="1">
    <source>
        <dbReference type="ARBA" id="ARBA00004141"/>
    </source>
</evidence>
<evidence type="ECO:0000313" key="10">
    <source>
        <dbReference type="EMBL" id="GAA0151202.1"/>
    </source>
</evidence>
<dbReference type="PANTHER" id="PTHR46852">
    <property type="entry name" value="ALKALINE CERAMIDASE"/>
    <property type="match status" value="1"/>
</dbReference>
<name>A0AAV3PJX9_LITER</name>
<dbReference type="InterPro" id="IPR008901">
    <property type="entry name" value="ACER"/>
</dbReference>
<dbReference type="GO" id="GO:0009651">
    <property type="term" value="P:response to salt stress"/>
    <property type="evidence" value="ECO:0007669"/>
    <property type="project" value="InterPro"/>
</dbReference>
<evidence type="ECO:0000256" key="9">
    <source>
        <dbReference type="SAM" id="Phobius"/>
    </source>
</evidence>
<feature type="binding site" evidence="7">
    <location>
        <position position="20"/>
    </location>
    <ligand>
        <name>Ca(2+)</name>
        <dbReference type="ChEBI" id="CHEBI:29108"/>
    </ligand>
</feature>
<evidence type="ECO:0000256" key="5">
    <source>
        <dbReference type="ARBA" id="ARBA00022989"/>
    </source>
</evidence>
<dbReference type="GO" id="GO:0016020">
    <property type="term" value="C:membrane"/>
    <property type="evidence" value="ECO:0007669"/>
    <property type="project" value="UniProtKB-SubCell"/>
</dbReference>
<feature type="binding site" evidence="7">
    <location>
        <position position="22"/>
    </location>
    <ligand>
        <name>Ca(2+)</name>
        <dbReference type="ChEBI" id="CHEBI:29108"/>
    </ligand>
</feature>
<feature type="binding site" evidence="7">
    <location>
        <position position="31"/>
    </location>
    <ligand>
        <name>Ca(2+)</name>
        <dbReference type="ChEBI" id="CHEBI:29108"/>
    </ligand>
</feature>
<comment type="cofactor">
    <cofactor evidence="8">
        <name>Zn(2+)</name>
        <dbReference type="ChEBI" id="CHEBI:29105"/>
    </cofactor>
</comment>
<dbReference type="Proteomes" id="UP001454036">
    <property type="component" value="Unassembled WGS sequence"/>
</dbReference>